<dbReference type="PANTHER" id="PTHR34308">
    <property type="entry name" value="COBALAMIN BIOSYNTHESIS PROTEIN CBIB"/>
    <property type="match status" value="1"/>
</dbReference>
<comment type="similarity">
    <text evidence="3 9">Belongs to the CobD/CbiB family.</text>
</comment>
<evidence type="ECO:0000256" key="9">
    <source>
        <dbReference type="HAMAP-Rule" id="MF_00024"/>
    </source>
</evidence>
<dbReference type="GO" id="GO:0015420">
    <property type="term" value="F:ABC-type vitamin B12 transporter activity"/>
    <property type="evidence" value="ECO:0007669"/>
    <property type="project" value="UniProtKB-UniRule"/>
</dbReference>
<dbReference type="PANTHER" id="PTHR34308:SF1">
    <property type="entry name" value="COBALAMIN BIOSYNTHESIS PROTEIN CBIB"/>
    <property type="match status" value="1"/>
</dbReference>
<comment type="caution">
    <text evidence="9">Lacks conserved residue(s) required for the propagation of feature annotation.</text>
</comment>
<name>A0A2K9EG30_9RHOB</name>
<dbReference type="EMBL" id="CP025408">
    <property type="protein sequence ID" value="AUH32277.1"/>
    <property type="molecule type" value="Genomic_DNA"/>
</dbReference>
<evidence type="ECO:0000256" key="3">
    <source>
        <dbReference type="ARBA" id="ARBA00006263"/>
    </source>
</evidence>
<evidence type="ECO:0000256" key="4">
    <source>
        <dbReference type="ARBA" id="ARBA00022475"/>
    </source>
</evidence>
<evidence type="ECO:0000313" key="10">
    <source>
        <dbReference type="EMBL" id="AUH32277.1"/>
    </source>
</evidence>
<keyword evidence="5 9" id="KW-0169">Cobalamin biosynthesis</keyword>
<dbReference type="Proteomes" id="UP000233742">
    <property type="component" value="Chromosome"/>
</dbReference>
<gene>
    <name evidence="9 10" type="primary">cobD</name>
    <name evidence="10" type="ORF">CUV01_01685</name>
</gene>
<dbReference type="HAMAP" id="MF_00024">
    <property type="entry name" value="CobD_CbiB"/>
    <property type="match status" value="1"/>
</dbReference>
<dbReference type="GO" id="GO:0009236">
    <property type="term" value="P:cobalamin biosynthetic process"/>
    <property type="evidence" value="ECO:0007669"/>
    <property type="project" value="UniProtKB-UniRule"/>
</dbReference>
<feature type="transmembrane region" description="Helical" evidence="9">
    <location>
        <begin position="282"/>
        <end position="300"/>
    </location>
</feature>
<keyword evidence="11" id="KW-1185">Reference proteome</keyword>
<organism evidence="10 11">
    <name type="scientific">Paracoccus tegillarcae</name>
    <dbReference type="NCBI Taxonomy" id="1529068"/>
    <lineage>
        <taxon>Bacteria</taxon>
        <taxon>Pseudomonadati</taxon>
        <taxon>Pseudomonadota</taxon>
        <taxon>Alphaproteobacteria</taxon>
        <taxon>Rhodobacterales</taxon>
        <taxon>Paracoccaceae</taxon>
        <taxon>Paracoccus</taxon>
    </lineage>
</organism>
<keyword evidence="4 9" id="KW-1003">Cell membrane</keyword>
<evidence type="ECO:0000256" key="6">
    <source>
        <dbReference type="ARBA" id="ARBA00022692"/>
    </source>
</evidence>
<dbReference type="AlphaFoldDB" id="A0A2K9EG30"/>
<keyword evidence="7 9" id="KW-1133">Transmembrane helix</keyword>
<dbReference type="NCBIfam" id="TIGR00380">
    <property type="entry name" value="cobal_cbiB"/>
    <property type="match status" value="1"/>
</dbReference>
<keyword evidence="6 9" id="KW-0812">Transmembrane</keyword>
<evidence type="ECO:0000256" key="2">
    <source>
        <dbReference type="ARBA" id="ARBA00004953"/>
    </source>
</evidence>
<evidence type="ECO:0000313" key="11">
    <source>
        <dbReference type="Proteomes" id="UP000233742"/>
    </source>
</evidence>
<dbReference type="InterPro" id="IPR004485">
    <property type="entry name" value="Cobalamin_biosynth_CobD/CbiB"/>
</dbReference>
<dbReference type="Pfam" id="PF03186">
    <property type="entry name" value="CobD_Cbib"/>
    <property type="match status" value="1"/>
</dbReference>
<evidence type="ECO:0000256" key="7">
    <source>
        <dbReference type="ARBA" id="ARBA00022989"/>
    </source>
</evidence>
<reference evidence="10 11" key="1">
    <citation type="submission" date="2017-12" db="EMBL/GenBank/DDBJ databases">
        <authorList>
            <person name="Hurst M.R.H."/>
        </authorList>
    </citation>
    <scope>NUCLEOTIDE SEQUENCE [LARGE SCALE GENOMIC DNA]</scope>
    <source>
        <strain evidence="10 11">BM15</strain>
    </source>
</reference>
<comment type="subcellular location">
    <subcellularLocation>
        <location evidence="1 9">Cell membrane</location>
        <topology evidence="1 9">Multi-pass membrane protein</topology>
    </subcellularLocation>
</comment>
<dbReference type="OrthoDB" id="9811967at2"/>
<sequence>MIAALIALIVDAAIGWPDAIYRRIGHPVTWLGRLISALERRLNRGPHRIAKGAVATTLTIAACALPACLIAADLPRLFIGLLAWPLVAARSLHDHVAAILRPLLSDDLSAARRATSMIVGRDVTQADEPAISRAALESLAENASDGVIAPLFWLAIGGLPGIAAYKAINTLDSMIGHRNARYEEFGKIAALLDDLANWIPARLTALLLALAAMSRAAWRAAIRDARRHRSPNAGWPEAAMAGALGVRLSGPRQYGERIADEPWLNGTAPDPKSGDLRRGLRLYRRMLVMAGLGLLLATTICQVF</sequence>
<evidence type="ECO:0000256" key="1">
    <source>
        <dbReference type="ARBA" id="ARBA00004651"/>
    </source>
</evidence>
<protein>
    <recommendedName>
        <fullName evidence="9">Cobalamin biosynthesis protein CobD</fullName>
    </recommendedName>
</protein>
<dbReference type="RefSeq" id="WP_101458955.1">
    <property type="nucleotide sequence ID" value="NZ_CP025408.1"/>
</dbReference>
<evidence type="ECO:0000256" key="8">
    <source>
        <dbReference type="ARBA" id="ARBA00023136"/>
    </source>
</evidence>
<evidence type="ECO:0000256" key="5">
    <source>
        <dbReference type="ARBA" id="ARBA00022573"/>
    </source>
</evidence>
<comment type="function">
    <text evidence="9">Converts cobyric acid to cobinamide by the addition of aminopropanol on the F carboxylic group.</text>
</comment>
<dbReference type="GO" id="GO:0048472">
    <property type="term" value="F:threonine-phosphate decarboxylase activity"/>
    <property type="evidence" value="ECO:0007669"/>
    <property type="project" value="InterPro"/>
</dbReference>
<dbReference type="GO" id="GO:0005886">
    <property type="term" value="C:plasma membrane"/>
    <property type="evidence" value="ECO:0007669"/>
    <property type="project" value="UniProtKB-SubCell"/>
</dbReference>
<dbReference type="KEGG" id="paro:CUV01_01685"/>
<accession>A0A2K9EG30</accession>
<keyword evidence="8 9" id="KW-0472">Membrane</keyword>
<dbReference type="UniPathway" id="UPA00148"/>
<proteinExistence type="inferred from homology"/>
<comment type="pathway">
    <text evidence="2 9">Cofactor biosynthesis; adenosylcobalamin biosynthesis.</text>
</comment>